<dbReference type="OrthoDB" id="415696at2759"/>
<name>A0A4V1IW73_9FUNG</name>
<dbReference type="PROSITE" id="PS51354">
    <property type="entry name" value="GLUTAREDOXIN_2"/>
    <property type="match status" value="1"/>
</dbReference>
<dbReference type="InterPro" id="IPR036249">
    <property type="entry name" value="Thioredoxin-like_sf"/>
</dbReference>
<dbReference type="GO" id="GO:0051537">
    <property type="term" value="F:2 iron, 2 sulfur cluster binding"/>
    <property type="evidence" value="ECO:0007669"/>
    <property type="project" value="UniProtKB-KW"/>
</dbReference>
<dbReference type="CDD" id="cd03028">
    <property type="entry name" value="GRX_PICOT_like"/>
    <property type="match status" value="1"/>
</dbReference>
<dbReference type="GO" id="GO:0044571">
    <property type="term" value="P:[2Fe-2S] cluster assembly"/>
    <property type="evidence" value="ECO:0007669"/>
    <property type="project" value="UniProtKB-ARBA"/>
</dbReference>
<dbReference type="GO" id="GO:0046872">
    <property type="term" value="F:metal ion binding"/>
    <property type="evidence" value="ECO:0007669"/>
    <property type="project" value="UniProtKB-KW"/>
</dbReference>
<dbReference type="NCBIfam" id="TIGR00365">
    <property type="entry name" value="Grx4 family monothiol glutaredoxin"/>
    <property type="match status" value="1"/>
</dbReference>
<dbReference type="FunFam" id="3.40.30.10:FF:000005">
    <property type="entry name" value="Glutaredoxin 5"/>
    <property type="match status" value="1"/>
</dbReference>
<protein>
    <recommendedName>
        <fullName evidence="6">Monothiol glutaredoxin-5, mitochondrial</fullName>
    </recommendedName>
</protein>
<dbReference type="PANTHER" id="PTHR10293:SF16">
    <property type="entry name" value="GLUTAREDOXIN-RELATED PROTEIN 5, MITOCHONDRIAL"/>
    <property type="match status" value="1"/>
</dbReference>
<sequence length="153" mass="16872">MHSLLVALRQTSRPVAASAARTVRWSPAAFQARRMITDRAKKLIEESIKDNDVCVFMKGTPEAPQCGFSRAVAQILDVQGVTQLKALNVLADPDLREGIKEFSSWPTIPQVYIKGEFIGGCDIMLDMHRSGQLEDLLLKEGIVEPLPEDKPAA</sequence>
<dbReference type="Proteomes" id="UP000271241">
    <property type="component" value="Unassembled WGS sequence"/>
</dbReference>
<reference evidence="9" key="1">
    <citation type="journal article" date="2018" name="Nat. Microbiol.">
        <title>Leveraging single-cell genomics to expand the fungal tree of life.</title>
        <authorList>
            <person name="Ahrendt S.R."/>
            <person name="Quandt C.A."/>
            <person name="Ciobanu D."/>
            <person name="Clum A."/>
            <person name="Salamov A."/>
            <person name="Andreopoulos B."/>
            <person name="Cheng J.F."/>
            <person name="Woyke T."/>
            <person name="Pelin A."/>
            <person name="Henrissat B."/>
            <person name="Reynolds N.K."/>
            <person name="Benny G.L."/>
            <person name="Smith M.E."/>
            <person name="James T.Y."/>
            <person name="Grigoriev I.V."/>
        </authorList>
    </citation>
    <scope>NUCLEOTIDE SEQUENCE [LARGE SCALE GENOMIC DNA]</scope>
    <source>
        <strain evidence="9">RSA 1356</strain>
    </source>
</reference>
<keyword evidence="2" id="KW-0479">Metal-binding</keyword>
<dbReference type="GO" id="GO:0005759">
    <property type="term" value="C:mitochondrial matrix"/>
    <property type="evidence" value="ECO:0007669"/>
    <property type="project" value="TreeGrafter"/>
</dbReference>
<evidence type="ECO:0000256" key="5">
    <source>
        <dbReference type="ARBA" id="ARBA00023284"/>
    </source>
</evidence>
<dbReference type="InterPro" id="IPR033658">
    <property type="entry name" value="GRX_PICOT-like"/>
</dbReference>
<keyword evidence="9" id="KW-1185">Reference proteome</keyword>
<dbReference type="InterPro" id="IPR004480">
    <property type="entry name" value="Monothiol_GRX-rel"/>
</dbReference>
<dbReference type="GO" id="GO:0015036">
    <property type="term" value="F:disulfide oxidoreductase activity"/>
    <property type="evidence" value="ECO:0007669"/>
    <property type="project" value="UniProtKB-ARBA"/>
</dbReference>
<dbReference type="Gene3D" id="3.40.30.10">
    <property type="entry name" value="Glutaredoxin"/>
    <property type="match status" value="1"/>
</dbReference>
<keyword evidence="4" id="KW-0411">Iron-sulfur</keyword>
<keyword evidence="5" id="KW-0676">Redox-active center</keyword>
<proteinExistence type="predicted"/>
<evidence type="ECO:0000256" key="6">
    <source>
        <dbReference type="ARBA" id="ARBA00067618"/>
    </source>
</evidence>
<dbReference type="EMBL" id="KZ992859">
    <property type="protein sequence ID" value="RKP06559.1"/>
    <property type="molecule type" value="Genomic_DNA"/>
</dbReference>
<keyword evidence="1" id="KW-0001">2Fe-2S</keyword>
<dbReference type="STRING" id="78915.A0A4V1IW73"/>
<evidence type="ECO:0000256" key="1">
    <source>
        <dbReference type="ARBA" id="ARBA00022714"/>
    </source>
</evidence>
<dbReference type="Pfam" id="PF00462">
    <property type="entry name" value="Glutaredoxin"/>
    <property type="match status" value="1"/>
</dbReference>
<gene>
    <name evidence="8" type="ORF">THASP1DRAFT_35118</name>
</gene>
<dbReference type="InterPro" id="IPR002109">
    <property type="entry name" value="Glutaredoxin"/>
</dbReference>
<keyword evidence="3" id="KW-0408">Iron</keyword>
<dbReference type="SUPFAM" id="SSF52833">
    <property type="entry name" value="Thioredoxin-like"/>
    <property type="match status" value="1"/>
</dbReference>
<accession>A0A4V1IW73</accession>
<dbReference type="PANTHER" id="PTHR10293">
    <property type="entry name" value="GLUTAREDOXIN FAMILY MEMBER"/>
    <property type="match status" value="1"/>
</dbReference>
<evidence type="ECO:0000256" key="2">
    <source>
        <dbReference type="ARBA" id="ARBA00022723"/>
    </source>
</evidence>
<evidence type="ECO:0000313" key="9">
    <source>
        <dbReference type="Proteomes" id="UP000271241"/>
    </source>
</evidence>
<evidence type="ECO:0000256" key="4">
    <source>
        <dbReference type="ARBA" id="ARBA00023014"/>
    </source>
</evidence>
<evidence type="ECO:0000256" key="3">
    <source>
        <dbReference type="ARBA" id="ARBA00023004"/>
    </source>
</evidence>
<evidence type="ECO:0000259" key="7">
    <source>
        <dbReference type="Pfam" id="PF00462"/>
    </source>
</evidence>
<feature type="domain" description="Glutaredoxin" evidence="7">
    <location>
        <begin position="53"/>
        <end position="118"/>
    </location>
</feature>
<dbReference type="AlphaFoldDB" id="A0A4V1IW73"/>
<organism evidence="8 9">
    <name type="scientific">Thamnocephalis sphaerospora</name>
    <dbReference type="NCBI Taxonomy" id="78915"/>
    <lineage>
        <taxon>Eukaryota</taxon>
        <taxon>Fungi</taxon>
        <taxon>Fungi incertae sedis</taxon>
        <taxon>Zoopagomycota</taxon>
        <taxon>Zoopagomycotina</taxon>
        <taxon>Zoopagomycetes</taxon>
        <taxon>Zoopagales</taxon>
        <taxon>Sigmoideomycetaceae</taxon>
        <taxon>Thamnocephalis</taxon>
    </lineage>
</organism>
<evidence type="ECO:0000313" key="8">
    <source>
        <dbReference type="EMBL" id="RKP06559.1"/>
    </source>
</evidence>